<accession>A0A1F6GZ48</accession>
<evidence type="ECO:0000313" key="2">
    <source>
        <dbReference type="Proteomes" id="UP000177583"/>
    </source>
</evidence>
<reference evidence="1 2" key="1">
    <citation type="journal article" date="2016" name="Nat. Commun.">
        <title>Thousands of microbial genomes shed light on interconnected biogeochemical processes in an aquifer system.</title>
        <authorList>
            <person name="Anantharaman K."/>
            <person name="Brown C.T."/>
            <person name="Hug L.A."/>
            <person name="Sharon I."/>
            <person name="Castelle C.J."/>
            <person name="Probst A.J."/>
            <person name="Thomas B.C."/>
            <person name="Singh A."/>
            <person name="Wilkins M.J."/>
            <person name="Karaoz U."/>
            <person name="Brodie E.L."/>
            <person name="Williams K.H."/>
            <person name="Hubbard S.S."/>
            <person name="Banfield J.F."/>
        </authorList>
    </citation>
    <scope>NUCLEOTIDE SEQUENCE [LARGE SCALE GENOMIC DNA]</scope>
</reference>
<dbReference type="AlphaFoldDB" id="A0A1F6GZ48"/>
<organism evidence="1 2">
    <name type="scientific">Candidatus Lambdaproteobacteria bacterium RIFOXYD2_FULL_56_26</name>
    <dbReference type="NCBI Taxonomy" id="1817773"/>
    <lineage>
        <taxon>Bacteria</taxon>
        <taxon>Pseudomonadati</taxon>
        <taxon>Pseudomonadota</taxon>
        <taxon>Candidatus Lambdaproteobacteria</taxon>
    </lineage>
</organism>
<dbReference type="EMBL" id="MFNF01000016">
    <property type="protein sequence ID" value="OGH03446.1"/>
    <property type="molecule type" value="Genomic_DNA"/>
</dbReference>
<proteinExistence type="predicted"/>
<gene>
    <name evidence="1" type="ORF">A2557_01690</name>
</gene>
<name>A0A1F6GZ48_9PROT</name>
<evidence type="ECO:0008006" key="3">
    <source>
        <dbReference type="Google" id="ProtNLM"/>
    </source>
</evidence>
<evidence type="ECO:0000313" key="1">
    <source>
        <dbReference type="EMBL" id="OGH03446.1"/>
    </source>
</evidence>
<comment type="caution">
    <text evidence="1">The sequence shown here is derived from an EMBL/GenBank/DDBJ whole genome shotgun (WGS) entry which is preliminary data.</text>
</comment>
<dbReference type="Proteomes" id="UP000177583">
    <property type="component" value="Unassembled WGS sequence"/>
</dbReference>
<sequence>MSPRYLKGDPMKRFLVLSLVGLLLLPLWVRAEEGRSKHPVQLQLLAPTTYWSGTTQYDNGFELGLHLGSAVYLGVMSRREGAGTKVMGMGSMMGESMAFMQEDLETSNYRYQASQAVELRISPLDPGLYFSFGQLKLGAQEENYLYQKKARALGDGAYVTDLTVKIEREAYNGPAVGLGFVQVFDNGFSFSLGVLAATGSRAKTVTVAAPNSDVPVAAADLQSFKYDVNRWESVRPAWFAHVGLGWNF</sequence>
<protein>
    <recommendedName>
        <fullName evidence="3">Outer membrane protein beta-barrel domain-containing protein</fullName>
    </recommendedName>
</protein>